<dbReference type="Proteomes" id="UP000242875">
    <property type="component" value="Unassembled WGS sequence"/>
</dbReference>
<keyword evidence="3" id="KW-1185">Reference proteome</keyword>
<feature type="region of interest" description="Disordered" evidence="1">
    <location>
        <begin position="100"/>
        <end position="126"/>
    </location>
</feature>
<name>A0A261XV35_9FUNG</name>
<accession>A0A261XV35</accession>
<sequence>MYALDTDLSDLSTDTSYVNTQAAKAKANLLLPECVVMKKRKLDGTPQPPQSMAIRLKDERLYEWIVSPNGQGPSIWANLHKLEELSQFISQGWQVYTKPDITQPHDPSILKAPSKSTGTVLRARQD</sequence>
<proteinExistence type="predicted"/>
<gene>
    <name evidence="2" type="ORF">BZG36_04979</name>
</gene>
<comment type="caution">
    <text evidence="2">The sequence shown here is derived from an EMBL/GenBank/DDBJ whole genome shotgun (WGS) entry which is preliminary data.</text>
</comment>
<evidence type="ECO:0000313" key="3">
    <source>
        <dbReference type="Proteomes" id="UP000242875"/>
    </source>
</evidence>
<reference evidence="2 3" key="1">
    <citation type="journal article" date="2017" name="Mycologia">
        <title>Bifiguratus adelaidae, gen. et sp. nov., a new member of Mucoromycotina in endophytic and soil-dwelling habitats.</title>
        <authorList>
            <person name="Torres-Cruz T.J."/>
            <person name="Billingsley Tobias T.L."/>
            <person name="Almatruk M."/>
            <person name="Hesse C."/>
            <person name="Kuske C.R."/>
            <person name="Desiro A."/>
            <person name="Benucci G.M."/>
            <person name="Bonito G."/>
            <person name="Stajich J.E."/>
            <person name="Dunlap C."/>
            <person name="Arnold A.E."/>
            <person name="Porras-Alfaro A."/>
        </authorList>
    </citation>
    <scope>NUCLEOTIDE SEQUENCE [LARGE SCALE GENOMIC DNA]</scope>
    <source>
        <strain evidence="2 3">AZ0501</strain>
    </source>
</reference>
<dbReference type="EMBL" id="MVBO01000175">
    <property type="protein sequence ID" value="OZJ02226.1"/>
    <property type="molecule type" value="Genomic_DNA"/>
</dbReference>
<evidence type="ECO:0000256" key="1">
    <source>
        <dbReference type="SAM" id="MobiDB-lite"/>
    </source>
</evidence>
<organism evidence="2 3">
    <name type="scientific">Bifiguratus adelaidae</name>
    <dbReference type="NCBI Taxonomy" id="1938954"/>
    <lineage>
        <taxon>Eukaryota</taxon>
        <taxon>Fungi</taxon>
        <taxon>Fungi incertae sedis</taxon>
        <taxon>Mucoromycota</taxon>
        <taxon>Mucoromycotina</taxon>
        <taxon>Endogonomycetes</taxon>
        <taxon>Endogonales</taxon>
        <taxon>Endogonales incertae sedis</taxon>
        <taxon>Bifiguratus</taxon>
    </lineage>
</organism>
<evidence type="ECO:0000313" key="2">
    <source>
        <dbReference type="EMBL" id="OZJ02226.1"/>
    </source>
</evidence>
<dbReference type="AlphaFoldDB" id="A0A261XV35"/>
<protein>
    <submittedName>
        <fullName evidence="2">Uncharacterized protein</fullName>
    </submittedName>
</protein>